<accession>C7NN89</accession>
<dbReference type="KEGG" id="hut:Huta_1313"/>
<dbReference type="InterPro" id="IPR006311">
    <property type="entry name" value="TAT_signal"/>
</dbReference>
<dbReference type="STRING" id="519442.Huta_1313"/>
<sequence length="202" mass="21180">MSDEGKKVTRRRLLGGLVTVGAASAAAGAGTMALFSDTESSTGNTVQAGTLNLSFDSGGSFAFSGNLKPNETTTKSVTLVSDGSLSGSLDVDVDYTEDDGNTGNHDKTAQEFAQNLEVQTLDYDNTDLTGRIDGGSPPTLFDLKYNDQTSGEATPNDLTDLPDPGDGTTFTVGFKLKDVKNKFQGDGVAVTFDFHLNQNDSQ</sequence>
<evidence type="ECO:0000313" key="2">
    <source>
        <dbReference type="Proteomes" id="UP000002071"/>
    </source>
</evidence>
<dbReference type="PROSITE" id="PS51318">
    <property type="entry name" value="TAT"/>
    <property type="match status" value="1"/>
</dbReference>
<reference evidence="1 2" key="1">
    <citation type="journal article" date="2009" name="Stand. Genomic Sci.">
        <title>Complete genome sequence of Halorhabdus utahensis type strain (AX-2).</title>
        <authorList>
            <person name="Anderson I."/>
            <person name="Tindall B.J."/>
            <person name="Pomrenke H."/>
            <person name="Goker M."/>
            <person name="Lapidus A."/>
            <person name="Nolan M."/>
            <person name="Copeland A."/>
            <person name="Glavina Del Rio T."/>
            <person name="Chen F."/>
            <person name="Tice H."/>
            <person name="Cheng J.F."/>
            <person name="Lucas S."/>
            <person name="Chertkov O."/>
            <person name="Bruce D."/>
            <person name="Brettin T."/>
            <person name="Detter J.C."/>
            <person name="Han C."/>
            <person name="Goodwin L."/>
            <person name="Land M."/>
            <person name="Hauser L."/>
            <person name="Chang Y.J."/>
            <person name="Jeffries C.D."/>
            <person name="Pitluck S."/>
            <person name="Pati A."/>
            <person name="Mavromatis K."/>
            <person name="Ivanova N."/>
            <person name="Ovchinnikova G."/>
            <person name="Chen A."/>
            <person name="Palaniappan K."/>
            <person name="Chain P."/>
            <person name="Rohde M."/>
            <person name="Bristow J."/>
            <person name="Eisen J.A."/>
            <person name="Markowitz V."/>
            <person name="Hugenholtz P."/>
            <person name="Kyrpides N.C."/>
            <person name="Klenk H.P."/>
        </authorList>
    </citation>
    <scope>NUCLEOTIDE SEQUENCE [LARGE SCALE GENOMIC DNA]</scope>
    <source>
        <strain evidence="2">DSM 12940 / JCM 11049 / AX-2</strain>
    </source>
</reference>
<protein>
    <recommendedName>
        <fullName evidence="3">SipW-cognate class signal peptide</fullName>
    </recommendedName>
</protein>
<name>C7NN89_HALUD</name>
<keyword evidence="2" id="KW-1185">Reference proteome</keyword>
<evidence type="ECO:0008006" key="3">
    <source>
        <dbReference type="Google" id="ProtNLM"/>
    </source>
</evidence>
<dbReference type="Proteomes" id="UP000002071">
    <property type="component" value="Chromosome"/>
</dbReference>
<gene>
    <name evidence="1" type="ordered locus">Huta_1313</name>
</gene>
<dbReference type="HOGENOM" id="CLU_1292018_0_0_2"/>
<dbReference type="AlphaFoldDB" id="C7NN89"/>
<proteinExistence type="predicted"/>
<dbReference type="EMBL" id="CP001687">
    <property type="protein sequence ID" value="ACV11489.1"/>
    <property type="molecule type" value="Genomic_DNA"/>
</dbReference>
<dbReference type="Pfam" id="PF12389">
    <property type="entry name" value="Peptidase_M73"/>
    <property type="match status" value="1"/>
</dbReference>
<dbReference type="InterPro" id="IPR022121">
    <property type="entry name" value="Peptidase_M73_camelysin"/>
</dbReference>
<dbReference type="NCBIfam" id="TIGR04088">
    <property type="entry name" value="cognate_SipW"/>
    <property type="match status" value="1"/>
</dbReference>
<evidence type="ECO:0000313" key="1">
    <source>
        <dbReference type="EMBL" id="ACV11489.1"/>
    </source>
</evidence>
<dbReference type="InterPro" id="IPR023833">
    <property type="entry name" value="Signal_pept_SipW-depend-type"/>
</dbReference>
<dbReference type="eggNOG" id="arCOG05861">
    <property type="taxonomic scope" value="Archaea"/>
</dbReference>
<organism evidence="1 2">
    <name type="scientific">Halorhabdus utahensis (strain DSM 12940 / JCM 11049 / AX-2)</name>
    <dbReference type="NCBI Taxonomy" id="519442"/>
    <lineage>
        <taxon>Archaea</taxon>
        <taxon>Methanobacteriati</taxon>
        <taxon>Methanobacteriota</taxon>
        <taxon>Stenosarchaea group</taxon>
        <taxon>Halobacteria</taxon>
        <taxon>Halobacteriales</taxon>
        <taxon>Haloarculaceae</taxon>
        <taxon>Halorhabdus</taxon>
    </lineage>
</organism>